<dbReference type="PANTHER" id="PTHR39340">
    <property type="entry name" value="SULFOFRUCTOSEPHOSPHATE ALDOLASE"/>
    <property type="match status" value="1"/>
</dbReference>
<accession>A0ABT2GX36</accession>
<evidence type="ECO:0000256" key="1">
    <source>
        <dbReference type="ARBA" id="ARBA00008679"/>
    </source>
</evidence>
<evidence type="ECO:0000256" key="2">
    <source>
        <dbReference type="ARBA" id="ARBA00023239"/>
    </source>
</evidence>
<evidence type="ECO:0000313" key="3">
    <source>
        <dbReference type="EMBL" id="MCS5732516.1"/>
    </source>
</evidence>
<evidence type="ECO:0000313" key="4">
    <source>
        <dbReference type="Proteomes" id="UP001165586"/>
    </source>
</evidence>
<organism evidence="3 4">
    <name type="scientific">Herbiconiux daphne</name>
    <dbReference type="NCBI Taxonomy" id="2970914"/>
    <lineage>
        <taxon>Bacteria</taxon>
        <taxon>Bacillati</taxon>
        <taxon>Actinomycetota</taxon>
        <taxon>Actinomycetes</taxon>
        <taxon>Micrococcales</taxon>
        <taxon>Microbacteriaceae</taxon>
        <taxon>Herbiconiux</taxon>
    </lineage>
</organism>
<dbReference type="Pfam" id="PF01791">
    <property type="entry name" value="DeoC"/>
    <property type="match status" value="1"/>
</dbReference>
<dbReference type="InterPro" id="IPR002915">
    <property type="entry name" value="DeoC/FbaB/LacD_aldolase"/>
</dbReference>
<dbReference type="PANTHER" id="PTHR39340:SF1">
    <property type="entry name" value="SULFOFRUCTOSEPHOSPHATE ALDOLASE"/>
    <property type="match status" value="1"/>
</dbReference>
<dbReference type="InterPro" id="IPR013785">
    <property type="entry name" value="Aldolase_TIM"/>
</dbReference>
<dbReference type="EMBL" id="JANLCJ010000001">
    <property type="protein sequence ID" value="MCS5732516.1"/>
    <property type="molecule type" value="Genomic_DNA"/>
</dbReference>
<dbReference type="InterPro" id="IPR050552">
    <property type="entry name" value="LacD_aldolase"/>
</dbReference>
<proteinExistence type="inferred from homology"/>
<gene>
    <name evidence="3" type="ORF">N1032_02010</name>
</gene>
<name>A0ABT2GX36_9MICO</name>
<dbReference type="RefSeq" id="WP_259537147.1">
    <property type="nucleotide sequence ID" value="NZ_JANLCJ010000001.1"/>
</dbReference>
<keyword evidence="2" id="KW-0456">Lyase</keyword>
<reference evidence="3" key="1">
    <citation type="submission" date="2022-08" db="EMBL/GenBank/DDBJ databases">
        <authorList>
            <person name="Deng Y."/>
            <person name="Han X.-F."/>
            <person name="Zhang Y.-Q."/>
        </authorList>
    </citation>
    <scope>NUCLEOTIDE SEQUENCE</scope>
    <source>
        <strain evidence="3">CPCC 203386</strain>
    </source>
</reference>
<comment type="caution">
    <text evidence="3">The sequence shown here is derived from an EMBL/GenBank/DDBJ whole genome shotgun (WGS) entry which is preliminary data.</text>
</comment>
<keyword evidence="4" id="KW-1185">Reference proteome</keyword>
<dbReference type="SMART" id="SM01133">
    <property type="entry name" value="DeoC"/>
    <property type="match status" value="1"/>
</dbReference>
<dbReference type="Gene3D" id="3.20.20.70">
    <property type="entry name" value="Aldolase class I"/>
    <property type="match status" value="1"/>
</dbReference>
<protein>
    <submittedName>
        <fullName evidence="3">Aldolase</fullName>
    </submittedName>
</protein>
<dbReference type="Proteomes" id="UP001165586">
    <property type="component" value="Unassembled WGS sequence"/>
</dbReference>
<comment type="similarity">
    <text evidence="1">Belongs to the aldolase LacD family.</text>
</comment>
<sequence>MPSTNTTTGALLAPLKTPEGGFAMVALDQRESLREMFPPAVDGTLVDDAVLRSFKETASRILTPHATGVLVDRPLGVTLPERPDWIDRGCGLILAADVLHSVRGAGVVGSSVDQEVTADFVRATGAAAVKLLIIWRRGVRDHERTVQQFLELADAAGVASFVEGIVRPPEGGSWVDAADRHAAILEAAADLSRGASVYKAEVPGYLPGDLSQVRDQSRALTQAAEREWVVLSNGVQQADFADAVAESCAGGASGFLAGRAIWADTVVERDPAEAMADRSVARLKRLSGIVRKSRLEGVKEEIGE</sequence>
<dbReference type="SUPFAM" id="SSF51569">
    <property type="entry name" value="Aldolase"/>
    <property type="match status" value="1"/>
</dbReference>